<organism evidence="1 2">
    <name type="scientific">Pneumocystis oryctolagi</name>
    <dbReference type="NCBI Taxonomy" id="42067"/>
    <lineage>
        <taxon>Eukaryota</taxon>
        <taxon>Fungi</taxon>
        <taxon>Dikarya</taxon>
        <taxon>Ascomycota</taxon>
        <taxon>Taphrinomycotina</taxon>
        <taxon>Pneumocystomycetes</taxon>
        <taxon>Pneumocystaceae</taxon>
        <taxon>Pneumocystis</taxon>
    </lineage>
</organism>
<accession>A0ACB7CA63</accession>
<proteinExistence type="predicted"/>
<evidence type="ECO:0000313" key="1">
    <source>
        <dbReference type="EMBL" id="KAG4303937.1"/>
    </source>
</evidence>
<sequence length="897" mass="103203">MRKLGFLYLFIISSFLLTQATFKNEVKGFHIPLIGLPLKKSIFFHKPVSYQNILIYTATEKNILAAIDYKNGSLVWRQEFAENDPINVIKPLDSTNILEIITLSNSSIIRAWNALTGFLIWEKTFSNLSTNIHDINFFENNVTSNKDIIVLASEMICSLNSDTGSKIWSYNKKSKTTPLFLSVYNSFIYLIKSSMFLNTYYLSISKLDGRTGNKITSNYLFSTPKLENIVYTGSSSLPIIAWKNSTCNSIYIHILNNNITHIINTESPFDFVQFYLPENFNTTYSSFLLQFTSISPKKMWASVFSFNSSSSILKLYEISSISNTSYFFPTTYISNTFFIHSFINKFGFITINIYSDKNNSILSTWNISQNQFYNSHIEQTVSKIIKITNNSIIAKSLIVTHDALIYMIQGSFILWSRDESLAYSIHAEFLELPQKQIILTQDNINKKSKSLFFIYMNRLVRHSNELKKKIKYIILFKQKFIGKYNAVNIQKKIPQKDIFGFRKFIIIITSKGKILALDSLYSGTIVWSNQLGYKFNYKGLWIIKKSKTLNDSSPIIAVLGEDFKNMYFWRIDGLTGKIISLKKVDNDIKSSFILDHILTKDFDEKIIVAITKNKKVILLHDTLETFPTFVLEKITNMYFSTKNFNTLEGYFIDFKNLIANITWSIDFPSFQSIVSLSSINKNQKIASIGRVLSDRSVLYKYLNPHFLAVATGNKIDSKLNIYLIDIVKGMILYTNHYNNVDISKGVEILLVENWMIYQFWVEKPTKGYQIVVSELYENETKNKKIQGTNSSSINKISLPFVVSQAYIYPRRIRALTSVYGIQGILSNPTLLESTSIILAYGHDIFLTYITPSNSFDILNSDFSKTQLLLTVFILVVGLLLLKSMVKTKLLKKRWKIL</sequence>
<reference evidence="1 2" key="1">
    <citation type="journal article" date="2021" name="Commun. Biol.">
        <title>Genomic insights into the host specific adaptation of the Pneumocystis genus.</title>
        <authorList>
            <person name="Cisse O.H."/>
            <person name="Ma L."/>
            <person name="Dekker J.P."/>
            <person name="Khil P.P."/>
            <person name="Youn J.-H."/>
            <person name="Brenchley J.M."/>
            <person name="Blair R."/>
            <person name="Pahar B."/>
            <person name="Chabe M."/>
            <person name="Van Rompay K.K.A."/>
            <person name="Keesler R."/>
            <person name="Sukura A."/>
            <person name="Hirsch V."/>
            <person name="Kutty G."/>
            <person name="Liu Y."/>
            <person name="Peng L."/>
            <person name="Chen J."/>
            <person name="Song J."/>
            <person name="Weissenbacher-Lang C."/>
            <person name="Xu J."/>
            <person name="Upham N.S."/>
            <person name="Stajich J.E."/>
            <person name="Cuomo C.A."/>
            <person name="Cushion M.T."/>
            <person name="Kovacs J.A."/>
        </authorList>
    </citation>
    <scope>NUCLEOTIDE SEQUENCE [LARGE SCALE GENOMIC DNA]</scope>
    <source>
        <strain evidence="1 2">RABM</strain>
    </source>
</reference>
<dbReference type="Proteomes" id="UP000768646">
    <property type="component" value="Unassembled WGS sequence"/>
</dbReference>
<keyword evidence="2" id="KW-1185">Reference proteome</keyword>
<dbReference type="EMBL" id="JABTEG010000014">
    <property type="protein sequence ID" value="KAG4303937.1"/>
    <property type="molecule type" value="Genomic_DNA"/>
</dbReference>
<protein>
    <submittedName>
        <fullName evidence="1">Uncharacterized protein</fullName>
    </submittedName>
</protein>
<name>A0ACB7CA63_9ASCO</name>
<evidence type="ECO:0000313" key="2">
    <source>
        <dbReference type="Proteomes" id="UP000768646"/>
    </source>
</evidence>
<comment type="caution">
    <text evidence="1">The sequence shown here is derived from an EMBL/GenBank/DDBJ whole genome shotgun (WGS) entry which is preliminary data.</text>
</comment>
<gene>
    <name evidence="1" type="ORF">PORY_002681</name>
</gene>